<feature type="domain" description="NmrA-like" evidence="1">
    <location>
        <begin position="183"/>
        <end position="266"/>
    </location>
</feature>
<dbReference type="InterPro" id="IPR051604">
    <property type="entry name" value="Ergot_Alk_Oxidoreductase"/>
</dbReference>
<dbReference type="Proteomes" id="UP000646827">
    <property type="component" value="Unassembled WGS sequence"/>
</dbReference>
<dbReference type="Gene3D" id="3.90.25.10">
    <property type="entry name" value="UDP-galactose 4-epimerase, domain 1"/>
    <property type="match status" value="1"/>
</dbReference>
<sequence length="301" mass="33719">MVYEERIFLVGATGNIGKPLVQKLLTNPKVALTLYARTPAKVQELYGDQSEGKLEVVQGGYDNQKPFKDSIAGHTRLFLLIQTPGFQEGHIHNVRNFAETAYAAGVQQIVLISGFCSSMPWRNNIVANLGYSWESGIDSIPNRKNFVTLRPAFFMSNQALGDALSVKNYNKIIDSQEIDSFKPWISPDDIGELAANILQDPIEKHGDAVYEMVGDPRTPKEHVEILSRVLGREIVYEKVSEEQSYEIMTKQAGMSHLVAYTFVFLTAQLANERATPGLSILLGRQPETLEQWIEKNKSIFL</sequence>
<name>A0A8H7VPW9_9FUNG</name>
<evidence type="ECO:0000313" key="3">
    <source>
        <dbReference type="EMBL" id="KAG2226987.1"/>
    </source>
</evidence>
<dbReference type="InterPro" id="IPR008030">
    <property type="entry name" value="NmrA-like"/>
</dbReference>
<reference evidence="3 4" key="1">
    <citation type="submission" date="2020-12" db="EMBL/GenBank/DDBJ databases">
        <title>Metabolic potential, ecology and presence of endohyphal bacteria is reflected in genomic diversity of Mucoromycotina.</title>
        <authorList>
            <person name="Muszewska A."/>
            <person name="Okrasinska A."/>
            <person name="Steczkiewicz K."/>
            <person name="Drgas O."/>
            <person name="Orlowska M."/>
            <person name="Perlinska-Lenart U."/>
            <person name="Aleksandrzak-Piekarczyk T."/>
            <person name="Szatraj K."/>
            <person name="Zielenkiewicz U."/>
            <person name="Pilsyk S."/>
            <person name="Malc E."/>
            <person name="Mieczkowski P."/>
            <person name="Kruszewska J.S."/>
            <person name="Biernat P."/>
            <person name="Pawlowska J."/>
        </authorList>
    </citation>
    <scope>NUCLEOTIDE SEQUENCE [LARGE SCALE GENOMIC DNA]</scope>
    <source>
        <strain evidence="3 4">CBS 142.35</strain>
    </source>
</reference>
<dbReference type="Pfam" id="PF05368">
    <property type="entry name" value="NmrA"/>
    <property type="match status" value="1"/>
</dbReference>
<dbReference type="PANTHER" id="PTHR43162">
    <property type="match status" value="1"/>
</dbReference>
<evidence type="ECO:0000259" key="1">
    <source>
        <dbReference type="Pfam" id="PF05368"/>
    </source>
</evidence>
<feature type="domain" description="NAD(P)-binding" evidence="2">
    <location>
        <begin position="11"/>
        <end position="158"/>
    </location>
</feature>
<evidence type="ECO:0000313" key="4">
    <source>
        <dbReference type="Proteomes" id="UP000646827"/>
    </source>
</evidence>
<accession>A0A8H7VPW9</accession>
<dbReference type="InterPro" id="IPR036291">
    <property type="entry name" value="NAD(P)-bd_dom_sf"/>
</dbReference>
<dbReference type="InterPro" id="IPR016040">
    <property type="entry name" value="NAD(P)-bd_dom"/>
</dbReference>
<dbReference type="EMBL" id="JAEPRB010000011">
    <property type="protein sequence ID" value="KAG2226987.1"/>
    <property type="molecule type" value="Genomic_DNA"/>
</dbReference>
<proteinExistence type="predicted"/>
<comment type="caution">
    <text evidence="3">The sequence shown here is derived from an EMBL/GenBank/DDBJ whole genome shotgun (WGS) entry which is preliminary data.</text>
</comment>
<evidence type="ECO:0008006" key="5">
    <source>
        <dbReference type="Google" id="ProtNLM"/>
    </source>
</evidence>
<keyword evidence="4" id="KW-1185">Reference proteome</keyword>
<protein>
    <recommendedName>
        <fullName evidence="5">NAD(P)-binding domain-containing protein</fullName>
    </recommendedName>
</protein>
<dbReference type="OrthoDB" id="10254221at2759"/>
<dbReference type="Gene3D" id="3.40.50.720">
    <property type="entry name" value="NAD(P)-binding Rossmann-like Domain"/>
    <property type="match status" value="1"/>
</dbReference>
<dbReference type="SUPFAM" id="SSF51735">
    <property type="entry name" value="NAD(P)-binding Rossmann-fold domains"/>
    <property type="match status" value="1"/>
</dbReference>
<evidence type="ECO:0000259" key="2">
    <source>
        <dbReference type="Pfam" id="PF13460"/>
    </source>
</evidence>
<dbReference type="AlphaFoldDB" id="A0A8H7VPW9"/>
<gene>
    <name evidence="3" type="ORF">INT45_006394</name>
</gene>
<dbReference type="Pfam" id="PF13460">
    <property type="entry name" value="NAD_binding_10"/>
    <property type="match status" value="1"/>
</dbReference>
<organism evidence="3 4">
    <name type="scientific">Circinella minor</name>
    <dbReference type="NCBI Taxonomy" id="1195481"/>
    <lineage>
        <taxon>Eukaryota</taxon>
        <taxon>Fungi</taxon>
        <taxon>Fungi incertae sedis</taxon>
        <taxon>Mucoromycota</taxon>
        <taxon>Mucoromycotina</taxon>
        <taxon>Mucoromycetes</taxon>
        <taxon>Mucorales</taxon>
        <taxon>Lichtheimiaceae</taxon>
        <taxon>Circinella</taxon>
    </lineage>
</organism>
<dbReference type="PANTHER" id="PTHR43162:SF1">
    <property type="entry name" value="PRESTALK A DIFFERENTIATION PROTEIN A"/>
    <property type="match status" value="1"/>
</dbReference>